<dbReference type="Proteomes" id="UP001177021">
    <property type="component" value="Unassembled WGS sequence"/>
</dbReference>
<organism evidence="1 2">
    <name type="scientific">Trifolium pratense</name>
    <name type="common">Red clover</name>
    <dbReference type="NCBI Taxonomy" id="57577"/>
    <lineage>
        <taxon>Eukaryota</taxon>
        <taxon>Viridiplantae</taxon>
        <taxon>Streptophyta</taxon>
        <taxon>Embryophyta</taxon>
        <taxon>Tracheophyta</taxon>
        <taxon>Spermatophyta</taxon>
        <taxon>Magnoliopsida</taxon>
        <taxon>eudicotyledons</taxon>
        <taxon>Gunneridae</taxon>
        <taxon>Pentapetalae</taxon>
        <taxon>rosids</taxon>
        <taxon>fabids</taxon>
        <taxon>Fabales</taxon>
        <taxon>Fabaceae</taxon>
        <taxon>Papilionoideae</taxon>
        <taxon>50 kb inversion clade</taxon>
        <taxon>NPAAA clade</taxon>
        <taxon>Hologalegina</taxon>
        <taxon>IRL clade</taxon>
        <taxon>Trifolieae</taxon>
        <taxon>Trifolium</taxon>
    </lineage>
</organism>
<evidence type="ECO:0000313" key="1">
    <source>
        <dbReference type="EMBL" id="CAJ2674621.1"/>
    </source>
</evidence>
<comment type="caution">
    <text evidence="1">The sequence shown here is derived from an EMBL/GenBank/DDBJ whole genome shotgun (WGS) entry which is preliminary data.</text>
</comment>
<protein>
    <submittedName>
        <fullName evidence="1">Uncharacterized protein</fullName>
    </submittedName>
</protein>
<sequence>MDAAFCYSFIVKDGYYNFSVSHLDYFPYNKLPLIIDWSVGNKSCNASKGEDDYACKKNSDCFDEEIDFGYQCKCKKGYEGNPYHPDGCKDIDECKTNNTCITKEHCHNSEGKYECICPGGQPENGTFAGGCHTHRQDLITKIGIGTSAGLIVLFVAISILYLTEESSQSAQIFTEEELKKATKNYDESLIIGRGGFGTVFKGILPDNKIVAVKKSKIIDADQIEQFINEVVVLSQINHRNVVKLLGCCLETEVPSLVYEFVSNGTLFDFIQSTKDKANNPTWKTRLRIAAETAGALSYLHSAASIPIIHRDVKSTNILLDDNYTAKVSDFGASRLVPLDQTEIATKVQGTLGYLDPEYMQTHQLTEKSDVYSFGVVLAELLTGDKPLSFNRSVENTSLAMHFLSCLNQDQIFDVVQVGILNDENKKEIKEVAILAARCLRLRGDERPSMKEVAMELEGIRLIERHPWNETEQNFEEGQRLLHEAFSSIYNENGDDSYNVGYTTGYDSLRDQPLIALDDGR</sequence>
<name>A0ACB0LZQ3_TRIPR</name>
<keyword evidence="2" id="KW-1185">Reference proteome</keyword>
<accession>A0ACB0LZQ3</accession>
<evidence type="ECO:0000313" key="2">
    <source>
        <dbReference type="Proteomes" id="UP001177021"/>
    </source>
</evidence>
<dbReference type="EMBL" id="CASHSV030000716">
    <property type="protein sequence ID" value="CAJ2674621.1"/>
    <property type="molecule type" value="Genomic_DNA"/>
</dbReference>
<proteinExistence type="predicted"/>
<gene>
    <name evidence="1" type="ORF">MILVUS5_LOCUS37825</name>
</gene>
<reference evidence="1" key="1">
    <citation type="submission" date="2023-10" db="EMBL/GenBank/DDBJ databases">
        <authorList>
            <person name="Rodriguez Cubillos JULIANA M."/>
            <person name="De Vega J."/>
        </authorList>
    </citation>
    <scope>NUCLEOTIDE SEQUENCE</scope>
</reference>